<comment type="caution">
    <text evidence="2">The sequence shown here is derived from an EMBL/GenBank/DDBJ whole genome shotgun (WGS) entry which is preliminary data.</text>
</comment>
<sequence>MKKKILFSITNLIGGGAEKILLDTVKAMDKTKYDVYVFSLLNEGIYIEEIKKYATYFFAFDLEAYPERLRNYIRFLFLRYIKFSKKEKLYKKYVQGEYDYEIAFLEGPVTKIIAGSKSRTPKYAWVHVDLINLPDSNKYYRSKEEAKECYNFYNKILCVSSDVKTSFLKIYDVDEEKVQVQLNVLDTNKILNSIKNVTEYKRQNPLNLITVGRLSPQKGYDRLLKCCVRLKEDKLTFKLKIVGTGLLKDTYQKFIDDNKLNDCVELTGFIDNPYPLLKKADLFVCSSLTEGFSTVVSEAIFLGTPVLTTDCAGMKDILGDSEFGLIVENNENGLYEGLKQLLMDKDKLNELREKAVERSPFFDLQARLYEFDCLFEKGNEYE</sequence>
<name>A0A099IA67_CLOIN</name>
<evidence type="ECO:0000259" key="1">
    <source>
        <dbReference type="Pfam" id="PF00534"/>
    </source>
</evidence>
<reference evidence="3" key="2">
    <citation type="journal article" date="2019" name="Nat. Med.">
        <title>A library of human gut bacterial isolates paired with longitudinal multiomics data enables mechanistic microbiome research.</title>
        <authorList>
            <person name="Poyet M."/>
            <person name="Groussin M."/>
            <person name="Gibbons S.M."/>
            <person name="Avila-Pacheco J."/>
            <person name="Jiang X."/>
            <person name="Kearney S.M."/>
            <person name="Perrotta A.R."/>
            <person name="Berdy B."/>
            <person name="Zhao S."/>
            <person name="Lieberman T.D."/>
            <person name="Swanson P.K."/>
            <person name="Smith M."/>
            <person name="Roesemann S."/>
            <person name="Alexander J.E."/>
            <person name="Rich S.A."/>
            <person name="Livny J."/>
            <person name="Vlamakis H."/>
            <person name="Clish C."/>
            <person name="Bullock K."/>
            <person name="Deik A."/>
            <person name="Scott J."/>
            <person name="Pierce K.A."/>
            <person name="Xavier R.J."/>
            <person name="Alm E.J."/>
        </authorList>
    </citation>
    <scope>NUCLEOTIDE SEQUENCE</scope>
    <source>
        <strain evidence="3">BIOML-A12</strain>
    </source>
</reference>
<dbReference type="Gene3D" id="3.40.50.2000">
    <property type="entry name" value="Glycogen Phosphorylase B"/>
    <property type="match status" value="2"/>
</dbReference>
<evidence type="ECO:0000313" key="4">
    <source>
        <dbReference type="Proteomes" id="UP000030008"/>
    </source>
</evidence>
<dbReference type="AlphaFoldDB" id="A0A099IA67"/>
<dbReference type="InterPro" id="IPR001296">
    <property type="entry name" value="Glyco_trans_1"/>
</dbReference>
<dbReference type="GO" id="GO:0016757">
    <property type="term" value="F:glycosyltransferase activity"/>
    <property type="evidence" value="ECO:0007669"/>
    <property type="project" value="InterPro"/>
</dbReference>
<reference evidence="2 4" key="1">
    <citation type="submission" date="2014-08" db="EMBL/GenBank/DDBJ databases">
        <title>Clostridium innocuum, an unnegligible vancomycin-resistant pathogen causing extra-intestinal infections.</title>
        <authorList>
            <person name="Feng Y."/>
            <person name="Chiu C.-H."/>
        </authorList>
    </citation>
    <scope>NUCLEOTIDE SEQUENCE [LARGE SCALE GENOMIC DNA]</scope>
    <source>
        <strain evidence="2 4">AN88</strain>
    </source>
</reference>
<proteinExistence type="predicted"/>
<dbReference type="Proteomes" id="UP000030008">
    <property type="component" value="Unassembled WGS sequence"/>
</dbReference>
<dbReference type="EMBL" id="WWTN01000015">
    <property type="protein sequence ID" value="MZH56149.1"/>
    <property type="molecule type" value="Genomic_DNA"/>
</dbReference>
<feature type="domain" description="Glycosyl transferase family 1" evidence="1">
    <location>
        <begin position="202"/>
        <end position="356"/>
    </location>
</feature>
<dbReference type="Proteomes" id="UP000604383">
    <property type="component" value="Unassembled WGS sequence"/>
</dbReference>
<dbReference type="SUPFAM" id="SSF53756">
    <property type="entry name" value="UDP-Glycosyltransferase/glycogen phosphorylase"/>
    <property type="match status" value="1"/>
</dbReference>
<dbReference type="EMBL" id="JQIF01000006">
    <property type="protein sequence ID" value="KGJ54874.1"/>
    <property type="molecule type" value="Genomic_DNA"/>
</dbReference>
<evidence type="ECO:0000313" key="2">
    <source>
        <dbReference type="EMBL" id="KGJ54874.1"/>
    </source>
</evidence>
<organism evidence="2 4">
    <name type="scientific">Clostridium innocuum</name>
    <dbReference type="NCBI Taxonomy" id="1522"/>
    <lineage>
        <taxon>Bacteria</taxon>
        <taxon>Bacillati</taxon>
        <taxon>Bacillota</taxon>
        <taxon>Clostridia</taxon>
        <taxon>Eubacteriales</taxon>
        <taxon>Clostridiaceae</taxon>
        <taxon>Clostridium</taxon>
    </lineage>
</organism>
<protein>
    <submittedName>
        <fullName evidence="2">Glycosyl transferase family 1</fullName>
    </submittedName>
    <submittedName>
        <fullName evidence="3">Glycosyltransferase</fullName>
    </submittedName>
</protein>
<gene>
    <name evidence="2" type="ORF">CIAN88_01280</name>
    <name evidence="3" type="ORF">GT664_10365</name>
</gene>
<accession>A0A099IA67</accession>
<keyword evidence="2" id="KW-0808">Transferase</keyword>
<dbReference type="PANTHER" id="PTHR12526">
    <property type="entry name" value="GLYCOSYLTRANSFERASE"/>
    <property type="match status" value="1"/>
</dbReference>
<dbReference type="CDD" id="cd03811">
    <property type="entry name" value="GT4_GT28_WabH-like"/>
    <property type="match status" value="1"/>
</dbReference>
<dbReference type="Pfam" id="PF00534">
    <property type="entry name" value="Glycos_transf_1"/>
    <property type="match status" value="1"/>
</dbReference>
<dbReference type="PANTHER" id="PTHR12526:SF630">
    <property type="entry name" value="GLYCOSYLTRANSFERASE"/>
    <property type="match status" value="1"/>
</dbReference>
<dbReference type="RefSeq" id="WP_009269871.1">
    <property type="nucleotide sequence ID" value="NZ_BAABXQ010000001.1"/>
</dbReference>
<evidence type="ECO:0000313" key="3">
    <source>
        <dbReference type="EMBL" id="MZH56149.1"/>
    </source>
</evidence>